<evidence type="ECO:0000256" key="2">
    <source>
        <dbReference type="SAM" id="Phobius"/>
    </source>
</evidence>
<reference evidence="5" key="1">
    <citation type="journal article" date="2019" name="Int. J. Syst. Evol. Microbiol.">
        <title>The Global Catalogue of Microorganisms (GCM) 10K type strain sequencing project: providing services to taxonomists for standard genome sequencing and annotation.</title>
        <authorList>
            <consortium name="The Broad Institute Genomics Platform"/>
            <consortium name="The Broad Institute Genome Sequencing Center for Infectious Disease"/>
            <person name="Wu L."/>
            <person name="Ma J."/>
        </authorList>
    </citation>
    <scope>NUCLEOTIDE SEQUENCE [LARGE SCALE GENOMIC DNA]</scope>
    <source>
        <strain evidence="5">CECT 8064</strain>
    </source>
</reference>
<evidence type="ECO:0000313" key="4">
    <source>
        <dbReference type="EMBL" id="MFC4516832.1"/>
    </source>
</evidence>
<dbReference type="Proteomes" id="UP001595990">
    <property type="component" value="Unassembled WGS sequence"/>
</dbReference>
<comment type="caution">
    <text evidence="4">The sequence shown here is derived from an EMBL/GenBank/DDBJ whole genome shotgun (WGS) entry which is preliminary data.</text>
</comment>
<dbReference type="InterPro" id="IPR007621">
    <property type="entry name" value="TPM_dom"/>
</dbReference>
<gene>
    <name evidence="4" type="ORF">ACFPEN_28410</name>
</gene>
<feature type="region of interest" description="Disordered" evidence="1">
    <location>
        <begin position="219"/>
        <end position="248"/>
    </location>
</feature>
<dbReference type="EMBL" id="JBHSFS010000016">
    <property type="protein sequence ID" value="MFC4516832.1"/>
    <property type="molecule type" value="Genomic_DNA"/>
</dbReference>
<proteinExistence type="predicted"/>
<sequence>MTRLSWGYGPRAPGWAMICALVALCALLLPTVPASRADTPLDLDAAGRITDTVGALGKRRTQVEAALDRLHTDHHIQLFVTYVHDFSGRAAHTWADATADRNGFGPHDILLAIATHGGQYAVSADKQSGFRKDQLERVATAAIAPALREHDWAGAAIGAADGYRAVLRGEPVHAPLILPGTTDPGGDGLLPGHRAVWVPIAGGALVLLTGLALRNRRSRRARATARRRPRAVHEGGRGRERPAVATSTEPGLARLAQPLTPLPDLDAEASANLVDTDDAVRTSAEELRFATAQLGPAATRPFAEAVAYARGELADAFRLRQHLDDAPYEEERIRRHALDEICSRCTSANRRLDAESEAFDRLRDLKANAAGILDRAEATARALAPRLAAAEAALAALARCRARSALAPVAEHVAEARDRLSFAATALAEARTALLVADPEHAAVSVRAAEAALSQAATLTAAVLRHTHALTAATTRLHTVLAEAARRPEAAPAVKTARRAMAHGPYDPREVLRLLDEAMTVEARAARTVLAARAEVSAARDYISTHRGAIGCRARTRLTEAERHIALCGDDVPTAVAEATRAMALAQQARALAEDDVVTYGTSYDAESTPEPARVLGGALLGGIILAGLLPATFGGGATRGRLAG</sequence>
<accession>A0ABV9BRZ6</accession>
<feature type="compositionally biased region" description="Basic residues" evidence="1">
    <location>
        <begin position="219"/>
        <end position="230"/>
    </location>
</feature>
<dbReference type="Pfam" id="PF04536">
    <property type="entry name" value="TPM_phosphatase"/>
    <property type="match status" value="1"/>
</dbReference>
<feature type="domain" description="TPM" evidence="3">
    <location>
        <begin position="50"/>
        <end position="164"/>
    </location>
</feature>
<evidence type="ECO:0000313" key="5">
    <source>
        <dbReference type="Proteomes" id="UP001595990"/>
    </source>
</evidence>
<organism evidence="4 5">
    <name type="scientific">Streptomyces ehimensis</name>
    <dbReference type="NCBI Taxonomy" id="68195"/>
    <lineage>
        <taxon>Bacteria</taxon>
        <taxon>Bacillati</taxon>
        <taxon>Actinomycetota</taxon>
        <taxon>Actinomycetes</taxon>
        <taxon>Kitasatosporales</taxon>
        <taxon>Streptomycetaceae</taxon>
        <taxon>Streptomyces</taxon>
    </lineage>
</organism>
<keyword evidence="2" id="KW-0812">Transmembrane</keyword>
<keyword evidence="5" id="KW-1185">Reference proteome</keyword>
<evidence type="ECO:0000259" key="3">
    <source>
        <dbReference type="Pfam" id="PF04536"/>
    </source>
</evidence>
<dbReference type="RefSeq" id="WP_417923773.1">
    <property type="nucleotide sequence ID" value="NZ_JBHSFS010000016.1"/>
</dbReference>
<dbReference type="Gene3D" id="3.10.310.50">
    <property type="match status" value="1"/>
</dbReference>
<keyword evidence="2" id="KW-1133">Transmembrane helix</keyword>
<keyword evidence="2" id="KW-0472">Membrane</keyword>
<feature type="transmembrane region" description="Helical" evidence="2">
    <location>
        <begin position="196"/>
        <end position="213"/>
    </location>
</feature>
<protein>
    <submittedName>
        <fullName evidence="4">TPM domain-containing protein</fullName>
    </submittedName>
</protein>
<evidence type="ECO:0000256" key="1">
    <source>
        <dbReference type="SAM" id="MobiDB-lite"/>
    </source>
</evidence>
<feature type="compositionally biased region" description="Basic and acidic residues" evidence="1">
    <location>
        <begin position="231"/>
        <end position="242"/>
    </location>
</feature>
<name>A0ABV9BRZ6_9ACTN</name>